<dbReference type="AlphaFoldDB" id="D0SDE2"/>
<evidence type="ECO:0000313" key="1">
    <source>
        <dbReference type="EMBL" id="EEY96147.1"/>
    </source>
</evidence>
<dbReference type="HOGENOM" id="CLU_2968799_0_0_6"/>
<organism evidence="1 2">
    <name type="scientific">Acinetobacter johnsonii SH046</name>
    <dbReference type="NCBI Taxonomy" id="575586"/>
    <lineage>
        <taxon>Bacteria</taxon>
        <taxon>Pseudomonadati</taxon>
        <taxon>Pseudomonadota</taxon>
        <taxon>Gammaproteobacteria</taxon>
        <taxon>Moraxellales</taxon>
        <taxon>Moraxellaceae</taxon>
        <taxon>Acinetobacter</taxon>
    </lineage>
</organism>
<gene>
    <name evidence="1" type="ORF">HMPREF0016_01865</name>
</gene>
<protein>
    <submittedName>
        <fullName evidence="1">Uncharacterized protein</fullName>
    </submittedName>
</protein>
<sequence length="58" mass="6789">MLTIILSEQEKYGQVIELQNESWERNVISSSLEDFIQINIDQLKKPDDIRHAFILDNG</sequence>
<proteinExistence type="predicted"/>
<reference evidence="2" key="1">
    <citation type="journal article" date="2012" name="PLoS ONE">
        <title>The success of Acinetobacter species; genetic, metabolic and virulence attributes.</title>
        <authorList>
            <person name="Peleg A.Y."/>
            <person name="de Breij A."/>
            <person name="Adams M.D."/>
            <person name="Cerqueira G.M."/>
            <person name="Mocali S."/>
            <person name="Galardini M."/>
            <person name="Nibbering P.H."/>
            <person name="Earl A.M."/>
            <person name="Ward D.V."/>
            <person name="Paterson D.L."/>
            <person name="Seifert H."/>
            <person name="Dijkshoorn L."/>
        </authorList>
    </citation>
    <scope>NUCLEOTIDE SEQUENCE [LARGE SCALE GENOMIC DNA]</scope>
    <source>
        <strain evidence="2">SH046</strain>
    </source>
</reference>
<dbReference type="RefSeq" id="WP_005400928.1">
    <property type="nucleotide sequence ID" value="NZ_GG704966.1"/>
</dbReference>
<dbReference type="Proteomes" id="UP000012047">
    <property type="component" value="Unassembled WGS sequence"/>
</dbReference>
<name>D0SDE2_ACIJO</name>
<dbReference type="EMBL" id="GG704966">
    <property type="protein sequence ID" value="EEY96147.1"/>
    <property type="molecule type" value="Genomic_DNA"/>
</dbReference>
<accession>D0SDE2</accession>
<evidence type="ECO:0000313" key="2">
    <source>
        <dbReference type="Proteomes" id="UP000012047"/>
    </source>
</evidence>